<dbReference type="GO" id="GO:0015031">
    <property type="term" value="P:protein transport"/>
    <property type="evidence" value="ECO:0007669"/>
    <property type="project" value="InterPro"/>
</dbReference>
<proteinExistence type="inferred from homology"/>
<dbReference type="AlphaFoldDB" id="A0A7I8KWP3"/>
<dbReference type="Pfam" id="PF03398">
    <property type="entry name" value="Ist1"/>
    <property type="match status" value="1"/>
</dbReference>
<name>A0A7I8KWP3_SPIIN</name>
<dbReference type="OrthoDB" id="29853at2759"/>
<evidence type="ECO:0000313" key="2">
    <source>
        <dbReference type="EMBL" id="CAA7402071.1"/>
    </source>
</evidence>
<dbReference type="Gene3D" id="1.20.1260.60">
    <property type="entry name" value="Vacuolar protein sorting-associated protein Ist1"/>
    <property type="match status" value="1"/>
</dbReference>
<sequence length="324" mass="35090">MSSLTSLFSRGLLGARCKTCLNLAISRIKLLHNKREVQLKQMRKEIAQYLQSGQESISRIRVEHVIREENVSAAYEVLELFCEFVLARVPILEAQRDCPSELQEAIASIIYAAPRCSDLPELMQVRNLFTTKYGKEFSAAAAELRPDSNVNRMIIEKLSVRAPPAEVKLRALRGIAQEFGVEWDASSTEIEFSKKHEDLLEGLNSSAIPTASTVIITQSMPPASPQDGLPITPMVQSQPHLPVPAVSNPAPAVVSKILSVGPEKIELPPVDSSLSEGPRGASDALERARAAMALAERASAAARTAAARINAGVHRQAGNGKQSG</sequence>
<comment type="similarity">
    <text evidence="1">Belongs to the IST1 family.</text>
</comment>
<accession>A0A7I8KWP3</accession>
<evidence type="ECO:0000313" key="3">
    <source>
        <dbReference type="Proteomes" id="UP000663760"/>
    </source>
</evidence>
<gene>
    <name evidence="2" type="ORF">SI8410_09012749</name>
</gene>
<organism evidence="2 3">
    <name type="scientific">Spirodela intermedia</name>
    <name type="common">Intermediate duckweed</name>
    <dbReference type="NCBI Taxonomy" id="51605"/>
    <lineage>
        <taxon>Eukaryota</taxon>
        <taxon>Viridiplantae</taxon>
        <taxon>Streptophyta</taxon>
        <taxon>Embryophyta</taxon>
        <taxon>Tracheophyta</taxon>
        <taxon>Spermatophyta</taxon>
        <taxon>Magnoliopsida</taxon>
        <taxon>Liliopsida</taxon>
        <taxon>Araceae</taxon>
        <taxon>Lemnoideae</taxon>
        <taxon>Spirodela</taxon>
    </lineage>
</organism>
<dbReference type="InterPro" id="IPR042277">
    <property type="entry name" value="IST1-like"/>
</dbReference>
<protein>
    <submittedName>
        <fullName evidence="2">Uncharacterized protein</fullName>
    </submittedName>
</protein>
<evidence type="ECO:0000256" key="1">
    <source>
        <dbReference type="ARBA" id="ARBA00005536"/>
    </source>
</evidence>
<dbReference type="FunFam" id="1.20.1260.60:FF:000003">
    <property type="entry name" value="IST1-like protein isoform A"/>
    <property type="match status" value="1"/>
</dbReference>
<dbReference type="InterPro" id="IPR005061">
    <property type="entry name" value="Ist1"/>
</dbReference>
<dbReference type="EMBL" id="LR746272">
    <property type="protein sequence ID" value="CAA7402071.1"/>
    <property type="molecule type" value="Genomic_DNA"/>
</dbReference>
<keyword evidence="3" id="KW-1185">Reference proteome</keyword>
<dbReference type="Proteomes" id="UP000663760">
    <property type="component" value="Chromosome 9"/>
</dbReference>
<dbReference type="PANTHER" id="PTHR12161">
    <property type="entry name" value="IST1 FAMILY MEMBER"/>
    <property type="match status" value="1"/>
</dbReference>
<reference evidence="2" key="1">
    <citation type="submission" date="2020-02" db="EMBL/GenBank/DDBJ databases">
        <authorList>
            <person name="Scholz U."/>
            <person name="Mascher M."/>
            <person name="Fiebig A."/>
        </authorList>
    </citation>
    <scope>NUCLEOTIDE SEQUENCE</scope>
</reference>
<dbReference type="PANTHER" id="PTHR12161:SF81">
    <property type="entry name" value="OS01G0687700 PROTEIN"/>
    <property type="match status" value="1"/>
</dbReference>